<keyword evidence="1" id="KW-0812">Transmembrane</keyword>
<protein>
    <submittedName>
        <fullName evidence="2">Uncharacterized protein</fullName>
    </submittedName>
</protein>
<name>A0A0P0NX37_9CAUL</name>
<dbReference type="EMBL" id="CP013002">
    <property type="protein sequence ID" value="ALL12159.1"/>
    <property type="molecule type" value="Genomic_DNA"/>
</dbReference>
<dbReference type="AlphaFoldDB" id="A0A0P0NX37"/>
<feature type="transmembrane region" description="Helical" evidence="1">
    <location>
        <begin position="125"/>
        <end position="143"/>
    </location>
</feature>
<dbReference type="OrthoDB" id="7572612at2"/>
<gene>
    <name evidence="2" type="ORF">AQ619_01600</name>
</gene>
<feature type="transmembrane region" description="Helical" evidence="1">
    <location>
        <begin position="94"/>
        <end position="113"/>
    </location>
</feature>
<evidence type="ECO:0000256" key="1">
    <source>
        <dbReference type="SAM" id="Phobius"/>
    </source>
</evidence>
<evidence type="ECO:0000313" key="2">
    <source>
        <dbReference type="EMBL" id="ALL12159.1"/>
    </source>
</evidence>
<keyword evidence="1" id="KW-1133">Transmembrane helix</keyword>
<dbReference type="KEGG" id="chq:AQ619_01600"/>
<feature type="transmembrane region" description="Helical" evidence="1">
    <location>
        <begin position="51"/>
        <end position="74"/>
    </location>
</feature>
<keyword evidence="3" id="KW-1185">Reference proteome</keyword>
<feature type="transmembrane region" description="Helical" evidence="1">
    <location>
        <begin position="20"/>
        <end position="39"/>
    </location>
</feature>
<organism evidence="2 3">
    <name type="scientific">Caulobacter henricii</name>
    <dbReference type="NCBI Taxonomy" id="69395"/>
    <lineage>
        <taxon>Bacteria</taxon>
        <taxon>Pseudomonadati</taxon>
        <taxon>Pseudomonadota</taxon>
        <taxon>Alphaproteobacteria</taxon>
        <taxon>Caulobacterales</taxon>
        <taxon>Caulobacteraceae</taxon>
        <taxon>Caulobacter</taxon>
    </lineage>
</organism>
<reference evidence="2 3" key="1">
    <citation type="submission" date="2015-10" db="EMBL/GenBank/DDBJ databases">
        <title>Conservation of the essential genome among Caulobacter and Brevundimonas species.</title>
        <authorList>
            <person name="Scott D."/>
            <person name="Ely B."/>
        </authorList>
    </citation>
    <scope>NUCLEOTIDE SEQUENCE [LARGE SCALE GENOMIC DNA]</scope>
    <source>
        <strain evidence="2 3">CB4</strain>
    </source>
</reference>
<evidence type="ECO:0000313" key="3">
    <source>
        <dbReference type="Proteomes" id="UP000056905"/>
    </source>
</evidence>
<keyword evidence="1" id="KW-0472">Membrane</keyword>
<dbReference type="RefSeq" id="WP_062143328.1">
    <property type="nucleotide sequence ID" value="NZ_CP013002.1"/>
</dbReference>
<sequence length="151" mass="16597">MPVASPGEIAERAQRRRNRMLWLAPMLFFIWQGAFFSSYAKPDGPLRTVEIVSLGSHLFLALVLLFLLATGGGWRHGKVVRALLDDEATRAHRARAYAAGFWALAACALGLYAAAPFVPLEAGEIAHILLSVAVVVPALRFVMLERRADRD</sequence>
<accession>A0A0P0NX37</accession>
<dbReference type="Proteomes" id="UP000056905">
    <property type="component" value="Chromosome"/>
</dbReference>
<proteinExistence type="predicted"/>
<dbReference type="STRING" id="69395.AQ619_01600"/>